<dbReference type="GO" id="GO:0016787">
    <property type="term" value="F:hydrolase activity"/>
    <property type="evidence" value="ECO:0007669"/>
    <property type="project" value="UniProtKB-KW"/>
</dbReference>
<dbReference type="Gene3D" id="3.60.15.10">
    <property type="entry name" value="Ribonuclease Z/Hydroxyacylglutathione hydrolase-like"/>
    <property type="match status" value="1"/>
</dbReference>
<dbReference type="Proteomes" id="UP000237040">
    <property type="component" value="Unassembled WGS sequence"/>
</dbReference>
<dbReference type="InterPro" id="IPR036866">
    <property type="entry name" value="RibonucZ/Hydroxyglut_hydro"/>
</dbReference>
<comment type="cofactor">
    <cofactor evidence="1">
        <name>Zn(2+)</name>
        <dbReference type="ChEBI" id="CHEBI:29105"/>
    </cofactor>
</comment>
<dbReference type="AlphaFoldDB" id="A0A2J6WE27"/>
<evidence type="ECO:0000256" key="4">
    <source>
        <dbReference type="ARBA" id="ARBA00022833"/>
    </source>
</evidence>
<dbReference type="Proteomes" id="UP000236910">
    <property type="component" value="Unassembled WGS sequence"/>
</dbReference>
<evidence type="ECO:0000313" key="8">
    <source>
        <dbReference type="Proteomes" id="UP000236910"/>
    </source>
</evidence>
<dbReference type="CDD" id="cd06262">
    <property type="entry name" value="metallo-hydrolase-like_MBL-fold"/>
    <property type="match status" value="1"/>
</dbReference>
<sequence length="214" mass="24119">MEKIKVKGIEILKFVFNPLSTNCYLINANGYSIVVDPSNMSDYETEELVHEIRNPNLYIFNTHGHFDHIVGNGILKKFYANSKIVIHKNDSEMLLDPNKNKSYIAGIEIISPPPDIEIEEETEYLICGINLKIIHTPGHTKGSISIIGDNFVFTGDTLLQETVGIAKDYQNAFNELIDSIKNKLLILNDEFIVLPGHGEITKIGDERAFNPFLN</sequence>
<evidence type="ECO:0000313" key="7">
    <source>
        <dbReference type="EMBL" id="PMP82421.1"/>
    </source>
</evidence>
<dbReference type="PANTHER" id="PTHR46233">
    <property type="entry name" value="HYDROXYACYLGLUTATHIONE HYDROLASE GLOC"/>
    <property type="match status" value="1"/>
</dbReference>
<feature type="domain" description="Metallo-beta-lactamase" evidence="5">
    <location>
        <begin position="20"/>
        <end position="197"/>
    </location>
</feature>
<evidence type="ECO:0000256" key="2">
    <source>
        <dbReference type="ARBA" id="ARBA00022723"/>
    </source>
</evidence>
<evidence type="ECO:0000313" key="6">
    <source>
        <dbReference type="EMBL" id="PMP67163.1"/>
    </source>
</evidence>
<dbReference type="SUPFAM" id="SSF56281">
    <property type="entry name" value="Metallo-hydrolase/oxidoreductase"/>
    <property type="match status" value="1"/>
</dbReference>
<dbReference type="GO" id="GO:0046872">
    <property type="term" value="F:metal ion binding"/>
    <property type="evidence" value="ECO:0007669"/>
    <property type="project" value="UniProtKB-KW"/>
</dbReference>
<gene>
    <name evidence="7" type="ORF">C0175_03670</name>
    <name evidence="6" type="ORF">C0189_03775</name>
</gene>
<dbReference type="InterPro" id="IPR051453">
    <property type="entry name" value="MBL_Glyoxalase_II"/>
</dbReference>
<protein>
    <submittedName>
        <fullName evidence="6">MBL fold metallo-hydrolase</fullName>
    </submittedName>
</protein>
<keyword evidence="3 6" id="KW-0378">Hydrolase</keyword>
<keyword evidence="4" id="KW-0862">Zinc</keyword>
<keyword evidence="2" id="KW-0479">Metal-binding</keyword>
<dbReference type="EMBL" id="PNIL01000055">
    <property type="protein sequence ID" value="PMP67163.1"/>
    <property type="molecule type" value="Genomic_DNA"/>
</dbReference>
<reference evidence="8 9" key="1">
    <citation type="submission" date="2018-01" db="EMBL/GenBank/DDBJ databases">
        <title>Metagenomic assembled genomes from two thermal pools in the Uzon Caldera, Kamchatka, Russia.</title>
        <authorList>
            <person name="Wilkins L."/>
            <person name="Ettinger C."/>
        </authorList>
    </citation>
    <scope>NUCLEOTIDE SEQUENCE [LARGE SCALE GENOMIC DNA]</scope>
    <source>
        <strain evidence="7">ARK-10</strain>
        <strain evidence="6">ZAV-07</strain>
    </source>
</reference>
<name>A0A2J6WE27_9BACT</name>
<evidence type="ECO:0000313" key="9">
    <source>
        <dbReference type="Proteomes" id="UP000237040"/>
    </source>
</evidence>
<organism evidence="6 9">
    <name type="scientific">Caldisericum exile</name>
    <dbReference type="NCBI Taxonomy" id="693075"/>
    <lineage>
        <taxon>Bacteria</taxon>
        <taxon>Pseudomonadati</taxon>
        <taxon>Caldisericota/Cryosericota group</taxon>
        <taxon>Caldisericota</taxon>
        <taxon>Caldisericia</taxon>
        <taxon>Caldisericales</taxon>
        <taxon>Caldisericaceae</taxon>
        <taxon>Caldisericum</taxon>
    </lineage>
</organism>
<evidence type="ECO:0000259" key="5">
    <source>
        <dbReference type="SMART" id="SM00849"/>
    </source>
</evidence>
<evidence type="ECO:0000256" key="3">
    <source>
        <dbReference type="ARBA" id="ARBA00022801"/>
    </source>
</evidence>
<dbReference type="SMART" id="SM00849">
    <property type="entry name" value="Lactamase_B"/>
    <property type="match status" value="1"/>
</dbReference>
<evidence type="ECO:0000256" key="1">
    <source>
        <dbReference type="ARBA" id="ARBA00001947"/>
    </source>
</evidence>
<dbReference type="EMBL" id="PNIX01000216">
    <property type="protein sequence ID" value="PMP82421.1"/>
    <property type="molecule type" value="Genomic_DNA"/>
</dbReference>
<dbReference type="Pfam" id="PF00753">
    <property type="entry name" value="Lactamase_B"/>
    <property type="match status" value="1"/>
</dbReference>
<proteinExistence type="predicted"/>
<comment type="caution">
    <text evidence="6">The sequence shown here is derived from an EMBL/GenBank/DDBJ whole genome shotgun (WGS) entry which is preliminary data.</text>
</comment>
<dbReference type="InterPro" id="IPR001279">
    <property type="entry name" value="Metallo-B-lactamas"/>
</dbReference>
<accession>A0A2J6WE27</accession>
<dbReference type="PANTHER" id="PTHR46233:SF3">
    <property type="entry name" value="HYDROXYACYLGLUTATHIONE HYDROLASE GLOC"/>
    <property type="match status" value="1"/>
</dbReference>